<sequence length="447" mass="46838">MSNAQPGQAGGAKKRDAMGLGLAALTKIASAPIIDKFGLRKQFENLVQSGTRTGFKAAGAATRSFKKAQGHNKPARLTPAPAKDLFDIEPDEEQALIAETVREFAAEQLRPAAADADGKLAPPDGLLERSAELGLSAVGIPESLGGIGTERSAVTNVLVTEALAHGDMGLAVAVLAPSAVSTALTLWGDEDQQATYLPAFTGENVPAAALALQERVALGDPFKPTTTAQRTPQGYRLTGVKSMVPRAAQAELFIVSADLDGKPALFLVESSTSGLSIEAEPAMGLRSAATGKVHLDQVEVPVTALLGEGKLDVFTDLVRLSRLAWSALAAGTAQAVLDYVIPYVNERTAFGEPLSHRQAVAFSVADIGIELESIRLTTLRAAGRAEQGKPFAREVALARKLATDKGMQIGSAGVQLLGGHGYTKEHPVERWYRDLRAIGVMEGAVLV</sequence>
<evidence type="ECO:0000256" key="1">
    <source>
        <dbReference type="ARBA" id="ARBA00001974"/>
    </source>
</evidence>
<dbReference type="InterPro" id="IPR046373">
    <property type="entry name" value="Acyl-CoA_Oxase/DH_mid-dom_sf"/>
</dbReference>
<dbReference type="Gene3D" id="1.10.540.10">
    <property type="entry name" value="Acyl-CoA dehydrogenase/oxidase, N-terminal domain"/>
    <property type="match status" value="1"/>
</dbReference>
<reference evidence="10" key="1">
    <citation type="submission" date="2016-10" db="EMBL/GenBank/DDBJ databases">
        <authorList>
            <person name="Varghese N."/>
            <person name="Submissions S."/>
        </authorList>
    </citation>
    <scope>NUCLEOTIDE SEQUENCE [LARGE SCALE GENOMIC DNA]</scope>
    <source>
        <strain evidence="10">DSM 44771</strain>
    </source>
</reference>
<comment type="similarity">
    <text evidence="2 5">Belongs to the acyl-CoA dehydrogenase family.</text>
</comment>
<dbReference type="InterPro" id="IPR009100">
    <property type="entry name" value="AcylCoA_DH/oxidase_NM_dom_sf"/>
</dbReference>
<comment type="cofactor">
    <cofactor evidence="1 5">
        <name>FAD</name>
        <dbReference type="ChEBI" id="CHEBI:57692"/>
    </cofactor>
</comment>
<protein>
    <submittedName>
        <fullName evidence="9">Acyl-CoA dehydrogenase</fullName>
    </submittedName>
</protein>
<dbReference type="GO" id="GO:0050660">
    <property type="term" value="F:flavin adenine dinucleotide binding"/>
    <property type="evidence" value="ECO:0007669"/>
    <property type="project" value="InterPro"/>
</dbReference>
<dbReference type="STRING" id="95161.SAMN05660874_01481"/>
<dbReference type="Gene3D" id="1.20.140.10">
    <property type="entry name" value="Butyryl-CoA Dehydrogenase, subunit A, domain 3"/>
    <property type="match status" value="1"/>
</dbReference>
<dbReference type="PANTHER" id="PTHR43884">
    <property type="entry name" value="ACYL-COA DEHYDROGENASE"/>
    <property type="match status" value="1"/>
</dbReference>
<evidence type="ECO:0000256" key="4">
    <source>
        <dbReference type="ARBA" id="ARBA00022827"/>
    </source>
</evidence>
<dbReference type="PANTHER" id="PTHR43884:SF12">
    <property type="entry name" value="ISOVALERYL-COA DEHYDROGENASE, MITOCHONDRIAL-RELATED"/>
    <property type="match status" value="1"/>
</dbReference>
<dbReference type="PROSITE" id="PS00073">
    <property type="entry name" value="ACYL_COA_DH_2"/>
    <property type="match status" value="1"/>
</dbReference>
<keyword evidence="5" id="KW-0560">Oxidoreductase</keyword>
<dbReference type="Proteomes" id="UP000198852">
    <property type="component" value="Unassembled WGS sequence"/>
</dbReference>
<dbReference type="AlphaFoldDB" id="A0A1I6QI73"/>
<evidence type="ECO:0000256" key="5">
    <source>
        <dbReference type="RuleBase" id="RU362125"/>
    </source>
</evidence>
<evidence type="ECO:0000259" key="7">
    <source>
        <dbReference type="Pfam" id="PF02770"/>
    </source>
</evidence>
<evidence type="ECO:0000256" key="3">
    <source>
        <dbReference type="ARBA" id="ARBA00022630"/>
    </source>
</evidence>
<dbReference type="GO" id="GO:0003995">
    <property type="term" value="F:acyl-CoA dehydrogenase activity"/>
    <property type="evidence" value="ECO:0007669"/>
    <property type="project" value="InterPro"/>
</dbReference>
<dbReference type="InterPro" id="IPR036250">
    <property type="entry name" value="AcylCo_DH-like_C"/>
</dbReference>
<organism evidence="9 10">
    <name type="scientific">Saccharopolyspora flava</name>
    <dbReference type="NCBI Taxonomy" id="95161"/>
    <lineage>
        <taxon>Bacteria</taxon>
        <taxon>Bacillati</taxon>
        <taxon>Actinomycetota</taxon>
        <taxon>Actinomycetes</taxon>
        <taxon>Pseudonocardiales</taxon>
        <taxon>Pseudonocardiaceae</taxon>
        <taxon>Saccharopolyspora</taxon>
    </lineage>
</organism>
<gene>
    <name evidence="9" type="ORF">SAMN05660874_01481</name>
</gene>
<dbReference type="InterPro" id="IPR037069">
    <property type="entry name" value="AcylCoA_DH/ox_N_sf"/>
</dbReference>
<evidence type="ECO:0000256" key="2">
    <source>
        <dbReference type="ARBA" id="ARBA00009347"/>
    </source>
</evidence>
<dbReference type="InterPro" id="IPR006089">
    <property type="entry name" value="Acyl-CoA_DH_CS"/>
</dbReference>
<keyword evidence="10" id="KW-1185">Reference proteome</keyword>
<dbReference type="Pfam" id="PF02770">
    <property type="entry name" value="Acyl-CoA_dh_M"/>
    <property type="match status" value="1"/>
</dbReference>
<dbReference type="SUPFAM" id="SSF47203">
    <property type="entry name" value="Acyl-CoA dehydrogenase C-terminal domain-like"/>
    <property type="match status" value="1"/>
</dbReference>
<evidence type="ECO:0000313" key="9">
    <source>
        <dbReference type="EMBL" id="SFS52151.1"/>
    </source>
</evidence>
<proteinExistence type="inferred from homology"/>
<dbReference type="InterPro" id="IPR013786">
    <property type="entry name" value="AcylCoA_DH/ox_N"/>
</dbReference>
<feature type="domain" description="Acyl-CoA oxidase/dehydrogenase middle" evidence="7">
    <location>
        <begin position="210"/>
        <end position="298"/>
    </location>
</feature>
<accession>A0A1I6QI73</accession>
<dbReference type="Pfam" id="PF00441">
    <property type="entry name" value="Acyl-CoA_dh_1"/>
    <property type="match status" value="1"/>
</dbReference>
<evidence type="ECO:0000259" key="8">
    <source>
        <dbReference type="Pfam" id="PF02771"/>
    </source>
</evidence>
<keyword evidence="3 5" id="KW-0285">Flavoprotein</keyword>
<dbReference type="InterPro" id="IPR009075">
    <property type="entry name" value="AcylCo_DH/oxidase_C"/>
</dbReference>
<evidence type="ECO:0000313" key="10">
    <source>
        <dbReference type="Proteomes" id="UP000198852"/>
    </source>
</evidence>
<dbReference type="Pfam" id="PF02771">
    <property type="entry name" value="Acyl-CoA_dh_N"/>
    <property type="match status" value="1"/>
</dbReference>
<dbReference type="InterPro" id="IPR006091">
    <property type="entry name" value="Acyl-CoA_Oxase/DH_mid-dom"/>
</dbReference>
<feature type="domain" description="Acyl-CoA dehydrogenase/oxidase N-terminal" evidence="8">
    <location>
        <begin position="92"/>
        <end position="200"/>
    </location>
</feature>
<dbReference type="SUPFAM" id="SSF56645">
    <property type="entry name" value="Acyl-CoA dehydrogenase NM domain-like"/>
    <property type="match status" value="1"/>
</dbReference>
<name>A0A1I6QI73_9PSEU</name>
<dbReference type="EMBL" id="FOZX01000002">
    <property type="protein sequence ID" value="SFS52151.1"/>
    <property type="molecule type" value="Genomic_DNA"/>
</dbReference>
<evidence type="ECO:0000259" key="6">
    <source>
        <dbReference type="Pfam" id="PF00441"/>
    </source>
</evidence>
<dbReference type="Gene3D" id="2.40.110.10">
    <property type="entry name" value="Butyryl-CoA Dehydrogenase, subunit A, domain 2"/>
    <property type="match status" value="1"/>
</dbReference>
<keyword evidence="4 5" id="KW-0274">FAD</keyword>
<feature type="domain" description="Acyl-CoA dehydrogenase/oxidase C-terminal" evidence="6">
    <location>
        <begin position="316"/>
        <end position="444"/>
    </location>
</feature>